<accession>A0A1N7Q5G9</accession>
<feature type="coiled-coil region" evidence="1">
    <location>
        <begin position="263"/>
        <end position="316"/>
    </location>
</feature>
<feature type="transmembrane region" description="Helical" evidence="2">
    <location>
        <begin position="453"/>
        <end position="476"/>
    </location>
</feature>
<feature type="transmembrane region" description="Helical" evidence="2">
    <location>
        <begin position="15"/>
        <end position="32"/>
    </location>
</feature>
<dbReference type="PANTHER" id="PTHR32309:SF13">
    <property type="entry name" value="FERRIC ENTEROBACTIN TRANSPORT PROTEIN FEPE"/>
    <property type="match status" value="1"/>
</dbReference>
<keyword evidence="2" id="KW-0472">Membrane</keyword>
<evidence type="ECO:0000313" key="4">
    <source>
        <dbReference type="Proteomes" id="UP000186917"/>
    </source>
</evidence>
<dbReference type="STRING" id="477680.SAMN05421788_104405"/>
<keyword evidence="1" id="KW-0175">Coiled coil</keyword>
<evidence type="ECO:0000256" key="1">
    <source>
        <dbReference type="SAM" id="Coils"/>
    </source>
</evidence>
<dbReference type="RefSeq" id="WP_076379718.1">
    <property type="nucleotide sequence ID" value="NZ_AP017422.1"/>
</dbReference>
<dbReference type="InterPro" id="IPR027417">
    <property type="entry name" value="P-loop_NTPase"/>
</dbReference>
<dbReference type="PANTHER" id="PTHR32309">
    <property type="entry name" value="TYROSINE-PROTEIN KINASE"/>
    <property type="match status" value="1"/>
</dbReference>
<dbReference type="OrthoDB" id="972983at2"/>
<sequence length="706" mass="79833">MEILNFLKALYRRRLLLIIIPIVTVIITYFLVRHMPDQYISRARISTGLTDASQHIPGQPESQENELVRDFSNMIQIIMLKQTLDQVSYQLMLHDLGSKQPFRKPSKLLEAYSEQEKQEAILEFTNLHKKQGELLPDSKLHTRLYDLVKSMKYDEGSIRNTIQVYRVSNSDYIDVESESENADLSAFIANTVTSEFISIYAARVAGNRTKTSDWLYRLLMEKLAAMNAKMEKLKNYKIQNHILNLQEQAKALYGQISDFETRREVTEREIVSTEAALQGIENKFSPKDRKYLEGTMTGVQQEILVLKDQLKMLNQQYVTSNFNQGIKLKMDSLRNKLGDKIAESSDKYIYSPLSAKTELVSEKLKLEVALDLSKNSVSSISNELTRLNSRLYHLVPHEAMVQSFETDIDVASREYLEILNKWNEFNMGTGSTNKLKQVEMAIAGPPQPSKKMLLVILSGVISFVFCTFIIFILFMMNNAIEDGQLLANKTGIPVLGTVNLVKRGNIDLHSIWSDTSENTRLLKNQLRALRLEIGSDLSEQDKILGITSLEAKEGKTFLAVNLAYAWSVANSKVLLIDGNFSNPAITNLVKPATFIEDYLSGKASLSGQQDGNLTILGNRGGDASLMEIADRATIQEKLQALKQKFDFIIIDTATLDVMDNAKEWLIVSDKTVAVFESGKSVSASKKEQLQYLAEEQRMLGWIVNKA</sequence>
<proteinExistence type="predicted"/>
<evidence type="ECO:0000313" key="3">
    <source>
        <dbReference type="EMBL" id="SIT18083.1"/>
    </source>
</evidence>
<dbReference type="AlphaFoldDB" id="A0A1N7Q5G9"/>
<dbReference type="Gene3D" id="3.40.50.300">
    <property type="entry name" value="P-loop containing nucleotide triphosphate hydrolases"/>
    <property type="match status" value="1"/>
</dbReference>
<protein>
    <submittedName>
        <fullName evidence="3">Chromosome partitioning ATPase, Mrp family, contains Fe-S cluster</fullName>
    </submittedName>
</protein>
<dbReference type="SUPFAM" id="SSF52540">
    <property type="entry name" value="P-loop containing nucleoside triphosphate hydrolases"/>
    <property type="match status" value="1"/>
</dbReference>
<keyword evidence="4" id="KW-1185">Reference proteome</keyword>
<keyword evidence="2" id="KW-0812">Transmembrane</keyword>
<dbReference type="Proteomes" id="UP000186917">
    <property type="component" value="Unassembled WGS sequence"/>
</dbReference>
<dbReference type="InterPro" id="IPR050445">
    <property type="entry name" value="Bact_polysacc_biosynth/exp"/>
</dbReference>
<organism evidence="3 4">
    <name type="scientific">Filimonas lacunae</name>
    <dbReference type="NCBI Taxonomy" id="477680"/>
    <lineage>
        <taxon>Bacteria</taxon>
        <taxon>Pseudomonadati</taxon>
        <taxon>Bacteroidota</taxon>
        <taxon>Chitinophagia</taxon>
        <taxon>Chitinophagales</taxon>
        <taxon>Chitinophagaceae</taxon>
        <taxon>Filimonas</taxon>
    </lineage>
</organism>
<dbReference type="GO" id="GO:0005886">
    <property type="term" value="C:plasma membrane"/>
    <property type="evidence" value="ECO:0007669"/>
    <property type="project" value="TreeGrafter"/>
</dbReference>
<name>A0A1N7Q5G9_9BACT</name>
<gene>
    <name evidence="3" type="ORF">SAMN05421788_104405</name>
</gene>
<dbReference type="GO" id="GO:0004713">
    <property type="term" value="F:protein tyrosine kinase activity"/>
    <property type="evidence" value="ECO:0007669"/>
    <property type="project" value="TreeGrafter"/>
</dbReference>
<reference evidence="4" key="1">
    <citation type="submission" date="2017-01" db="EMBL/GenBank/DDBJ databases">
        <authorList>
            <person name="Varghese N."/>
            <person name="Submissions S."/>
        </authorList>
    </citation>
    <scope>NUCLEOTIDE SEQUENCE [LARGE SCALE GENOMIC DNA]</scope>
    <source>
        <strain evidence="4">DSM 21054</strain>
    </source>
</reference>
<keyword evidence="2" id="KW-1133">Transmembrane helix</keyword>
<dbReference type="EMBL" id="FTOR01000004">
    <property type="protein sequence ID" value="SIT18083.1"/>
    <property type="molecule type" value="Genomic_DNA"/>
</dbReference>
<evidence type="ECO:0000256" key="2">
    <source>
        <dbReference type="SAM" id="Phobius"/>
    </source>
</evidence>